<evidence type="ECO:0000313" key="2">
    <source>
        <dbReference type="Proteomes" id="UP001556367"/>
    </source>
</evidence>
<comment type="caution">
    <text evidence="1">The sequence shown here is derived from an EMBL/GenBank/DDBJ whole genome shotgun (WGS) entry which is preliminary data.</text>
</comment>
<organism evidence="1 2">
    <name type="scientific">Hohenbuehelia grisea</name>
    <dbReference type="NCBI Taxonomy" id="104357"/>
    <lineage>
        <taxon>Eukaryota</taxon>
        <taxon>Fungi</taxon>
        <taxon>Dikarya</taxon>
        <taxon>Basidiomycota</taxon>
        <taxon>Agaricomycotina</taxon>
        <taxon>Agaricomycetes</taxon>
        <taxon>Agaricomycetidae</taxon>
        <taxon>Agaricales</taxon>
        <taxon>Pleurotineae</taxon>
        <taxon>Pleurotaceae</taxon>
        <taxon>Hohenbuehelia</taxon>
    </lineage>
</organism>
<sequence>MHQKNNIAEELDKVIKESVTEQNLAASSASSKTLKALGLVDATLLQSIDPDICDIIAGTDAFHQTAEKARAFARMDTNKEACHRTHLDVLLLEVLLRCSQQTSSQETACLFYEVEAETKGVLTADEKMTFRITAKVDYLMAIGDSGIIEPIPQQLLSSPNFWSNFAQQPVLLVEAKSEKTIEDGIPQALVETIAFEMQMKIPIQEGKLRFIVASATKLYFGYIDRCSFDRSTRYIQQSHFQGQLRNPEQDAHIHSRLVFSL</sequence>
<reference evidence="2" key="1">
    <citation type="submission" date="2024-06" db="EMBL/GenBank/DDBJ databases">
        <title>Multi-omics analyses provide insights into the biosynthesis of the anticancer antibiotic pleurotin in Hohenbuehelia grisea.</title>
        <authorList>
            <person name="Weaver J.A."/>
            <person name="Alberti F."/>
        </authorList>
    </citation>
    <scope>NUCLEOTIDE SEQUENCE [LARGE SCALE GENOMIC DNA]</scope>
    <source>
        <strain evidence="2">T-177</strain>
    </source>
</reference>
<dbReference type="Proteomes" id="UP001556367">
    <property type="component" value="Unassembled WGS sequence"/>
</dbReference>
<proteinExistence type="predicted"/>
<dbReference type="EMBL" id="JASNQZ010000012">
    <property type="protein sequence ID" value="KAL0948902.1"/>
    <property type="molecule type" value="Genomic_DNA"/>
</dbReference>
<keyword evidence="2" id="KW-1185">Reference proteome</keyword>
<gene>
    <name evidence="1" type="ORF">HGRIS_009012</name>
</gene>
<evidence type="ECO:0000313" key="1">
    <source>
        <dbReference type="EMBL" id="KAL0948902.1"/>
    </source>
</evidence>
<protein>
    <submittedName>
        <fullName evidence="1">Uncharacterized protein</fullName>
    </submittedName>
</protein>
<name>A0ABR3J0A2_9AGAR</name>
<accession>A0ABR3J0A2</accession>